<dbReference type="InterPro" id="IPR051328">
    <property type="entry name" value="T7SS_ABC-Transporter"/>
</dbReference>
<keyword evidence="3 6" id="KW-1133">Transmembrane helix</keyword>
<dbReference type="Gene3D" id="3.40.1710.10">
    <property type="entry name" value="abc type-2 transporter like domain"/>
    <property type="match status" value="1"/>
</dbReference>
<dbReference type="RefSeq" id="WP_054279108.1">
    <property type="nucleotide sequence ID" value="NZ_LHQM01000032.1"/>
</dbReference>
<dbReference type="AlphaFoldDB" id="A0A0P6S0K4"/>
<dbReference type="InterPro" id="IPR017501">
    <property type="entry name" value="Phage_infect_YhgE_C"/>
</dbReference>
<evidence type="ECO:0000313" key="9">
    <source>
        <dbReference type="Proteomes" id="UP000049578"/>
    </source>
</evidence>
<dbReference type="NCBIfam" id="TIGR03062">
    <property type="entry name" value="pip_yhgE_Cterm"/>
    <property type="match status" value="1"/>
</dbReference>
<comment type="subcellular location">
    <subcellularLocation>
        <location evidence="1">Membrane</location>
        <topology evidence="1">Multi-pass membrane protein</topology>
    </subcellularLocation>
</comment>
<proteinExistence type="predicted"/>
<dbReference type="Gene3D" id="1.10.287.950">
    <property type="entry name" value="Methyl-accepting chemotaxis protein"/>
    <property type="match status" value="1"/>
</dbReference>
<dbReference type="PANTHER" id="PTHR43077:SF5">
    <property type="entry name" value="PHAGE INFECTION PROTEIN"/>
    <property type="match status" value="1"/>
</dbReference>
<dbReference type="EMBL" id="LHQM01000032">
    <property type="protein sequence ID" value="KPJ21956.1"/>
    <property type="molecule type" value="Genomic_DNA"/>
</dbReference>
<dbReference type="Proteomes" id="UP000049578">
    <property type="component" value="Unassembled WGS sequence"/>
</dbReference>
<dbReference type="PANTHER" id="PTHR43077">
    <property type="entry name" value="TRANSPORT PERMEASE YVFS-RELATED"/>
    <property type="match status" value="1"/>
</dbReference>
<comment type="caution">
    <text evidence="8">The sequence shown here is derived from an EMBL/GenBank/DDBJ whole genome shotgun (WGS) entry which is preliminary data.</text>
</comment>
<dbReference type="InterPro" id="IPR023908">
    <property type="entry name" value="xxxLxxG_rpt"/>
</dbReference>
<feature type="transmembrane region" description="Helical" evidence="6">
    <location>
        <begin position="732"/>
        <end position="750"/>
    </location>
</feature>
<organism evidence="8 9">
    <name type="scientific">Streptococcus phocae</name>
    <dbReference type="NCBI Taxonomy" id="119224"/>
    <lineage>
        <taxon>Bacteria</taxon>
        <taxon>Bacillati</taxon>
        <taxon>Bacillota</taxon>
        <taxon>Bacilli</taxon>
        <taxon>Lactobacillales</taxon>
        <taxon>Streptococcaceae</taxon>
        <taxon>Streptococcus</taxon>
    </lineage>
</organism>
<dbReference type="InterPro" id="IPR013525">
    <property type="entry name" value="ABC2_TM"/>
</dbReference>
<evidence type="ECO:0000256" key="2">
    <source>
        <dbReference type="ARBA" id="ARBA00022692"/>
    </source>
</evidence>
<feature type="transmembrane region" description="Helical" evidence="6">
    <location>
        <begin position="649"/>
        <end position="669"/>
    </location>
</feature>
<feature type="transmembrane region" description="Helical" evidence="6">
    <location>
        <begin position="617"/>
        <end position="637"/>
    </location>
</feature>
<sequence>MIDELNALLKKPKLLITMLGVALIPALYNLSFLGSMWDPYGQVDRLPVAVVNHDKTAKLGNKTFSIGKDMVDSMSKSKDLDYHFVTAQTAQKGLQKGDYYMVMTLPNDLSQKATTLLNDSPEKLTINYQTSKGHGMIASKMSEAVMDKLKERVASNVTKTYTSSVFKSLTNLQSGLQKASKGSQEIADGASNAAANSQLLANHLGKLSSSTRLLEQGSQQLSAGLDAYTGGVSQLTDGFGQLSAELPIYLNGVNRLTQGSYGLTNALTQIAQVTKTSPEQASGIQTLIKGLPQLNQAIQDLNNNVSGLQAFNVDKEGLEASLRAISLNAQQLIAEETAEQQEQLTALQRTKAFQSLTAEQQAELSGAITQNPSGKTNAAKALLSGVQDLSTKLTSMSMENQTGQLAQLQQGVKQLASQSGQILPESSRALLSLSTGISSVNQAVVGQLLTGSNQLSQGLGQLDEKNDDINTGISSLSKGVTALDNQSSQLTSGSYRLSDGLGELVTGADQLTQGGQKLSTGLSTLSSGALTLNDSLTKAEKQLSLVSVTPKNAQAVASPLQLRATDKDHVKTNGIAMAPYMIAVSLMVVALSTNVIFASSLSGRPVTTKRDWAKQKLVINGFISTLSSIILYIAIQFLGFEANDQLKTLAVIILSGWTLMALVTALVGWDNRYGSFAALVLLLLQVGSSGGSYPIELSGPFFRMLNPLLPMSYVVSGLRQTISLSGNVTQEVLVLLSFCVAFMGLALLIYRPQQTETTP</sequence>
<feature type="coiled-coil region" evidence="5">
    <location>
        <begin position="284"/>
        <end position="335"/>
    </location>
</feature>
<accession>A0A0P6S0K4</accession>
<name>A0A0P6S0K4_9STRE</name>
<dbReference type="GO" id="GO:0016020">
    <property type="term" value="C:membrane"/>
    <property type="evidence" value="ECO:0007669"/>
    <property type="project" value="UniProtKB-SubCell"/>
</dbReference>
<protein>
    <recommendedName>
        <fullName evidence="7">ABC-2 type transporter transmembrane domain-containing protein</fullName>
    </recommendedName>
</protein>
<evidence type="ECO:0000256" key="5">
    <source>
        <dbReference type="SAM" id="Coils"/>
    </source>
</evidence>
<keyword evidence="4 6" id="KW-0472">Membrane</keyword>
<dbReference type="InterPro" id="IPR017500">
    <property type="entry name" value="Phage_infect_YhgE_N"/>
</dbReference>
<evidence type="ECO:0000313" key="8">
    <source>
        <dbReference type="EMBL" id="KPJ21956.1"/>
    </source>
</evidence>
<feature type="transmembrane region" description="Helical" evidence="6">
    <location>
        <begin position="14"/>
        <end position="37"/>
    </location>
</feature>
<dbReference type="NCBIfam" id="TIGR03057">
    <property type="entry name" value="xxxLxxG_by_4"/>
    <property type="match status" value="1"/>
</dbReference>
<feature type="transmembrane region" description="Helical" evidence="6">
    <location>
        <begin position="676"/>
        <end position="695"/>
    </location>
</feature>
<keyword evidence="5" id="KW-0175">Coiled coil</keyword>
<evidence type="ECO:0000259" key="7">
    <source>
        <dbReference type="Pfam" id="PF12698"/>
    </source>
</evidence>
<evidence type="ECO:0000256" key="6">
    <source>
        <dbReference type="SAM" id="Phobius"/>
    </source>
</evidence>
<dbReference type="NCBIfam" id="TIGR03061">
    <property type="entry name" value="pip_yhgE_Nterm"/>
    <property type="match status" value="1"/>
</dbReference>
<evidence type="ECO:0000256" key="4">
    <source>
        <dbReference type="ARBA" id="ARBA00023136"/>
    </source>
</evidence>
<feature type="transmembrane region" description="Helical" evidence="6">
    <location>
        <begin position="577"/>
        <end position="597"/>
    </location>
</feature>
<gene>
    <name evidence="8" type="ORF">AKK44_07125</name>
</gene>
<keyword evidence="9" id="KW-1185">Reference proteome</keyword>
<dbReference type="PATRIC" id="fig|119224.3.peg.1166"/>
<feature type="domain" description="ABC-2 type transporter transmembrane" evidence="7">
    <location>
        <begin position="15"/>
        <end position="174"/>
    </location>
</feature>
<evidence type="ECO:0000256" key="1">
    <source>
        <dbReference type="ARBA" id="ARBA00004141"/>
    </source>
</evidence>
<reference evidence="8 9" key="1">
    <citation type="submission" date="2015-08" db="EMBL/GenBank/DDBJ databases">
        <title>Genome sequence of Streptococcus phocae subsp. phocae ATCC 51973T isolated from liver specimen obtained from seal.</title>
        <authorList>
            <person name="Avendano-Herrera R."/>
        </authorList>
    </citation>
    <scope>NUCLEOTIDE SEQUENCE [LARGE SCALE GENOMIC DNA]</scope>
    <source>
        <strain evidence="8 9">ATCC 51973</strain>
    </source>
</reference>
<dbReference type="Pfam" id="PF12698">
    <property type="entry name" value="ABC2_membrane_3"/>
    <property type="match status" value="1"/>
</dbReference>
<dbReference type="GO" id="GO:0140359">
    <property type="term" value="F:ABC-type transporter activity"/>
    <property type="evidence" value="ECO:0007669"/>
    <property type="project" value="InterPro"/>
</dbReference>
<keyword evidence="2 6" id="KW-0812">Transmembrane</keyword>
<dbReference type="STRING" id="119224.AKK44_07125"/>
<evidence type="ECO:0000256" key="3">
    <source>
        <dbReference type="ARBA" id="ARBA00022989"/>
    </source>
</evidence>